<keyword evidence="4" id="KW-0309">Germination</keyword>
<feature type="transmembrane region" description="Helical" evidence="8">
    <location>
        <begin position="221"/>
        <end position="244"/>
    </location>
</feature>
<keyword evidence="5 8" id="KW-0812">Transmembrane</keyword>
<proteinExistence type="inferred from homology"/>
<keyword evidence="3" id="KW-0813">Transport</keyword>
<dbReference type="GO" id="GO:0009847">
    <property type="term" value="P:spore germination"/>
    <property type="evidence" value="ECO:0007669"/>
    <property type="project" value="InterPro"/>
</dbReference>
<dbReference type="RefSeq" id="WP_076758420.1">
    <property type="nucleotide sequence ID" value="NZ_JARMMH010000008.1"/>
</dbReference>
<evidence type="ECO:0000256" key="4">
    <source>
        <dbReference type="ARBA" id="ARBA00022544"/>
    </source>
</evidence>
<evidence type="ECO:0000256" key="3">
    <source>
        <dbReference type="ARBA" id="ARBA00022448"/>
    </source>
</evidence>
<feature type="transmembrane region" description="Helical" evidence="8">
    <location>
        <begin position="336"/>
        <end position="355"/>
    </location>
</feature>
<evidence type="ECO:0000313" key="10">
    <source>
        <dbReference type="Proteomes" id="UP000187367"/>
    </source>
</evidence>
<dbReference type="EMBL" id="MTJL01000012">
    <property type="protein sequence ID" value="OMI06728.1"/>
    <property type="molecule type" value="Genomic_DNA"/>
</dbReference>
<evidence type="ECO:0000256" key="5">
    <source>
        <dbReference type="ARBA" id="ARBA00022692"/>
    </source>
</evidence>
<evidence type="ECO:0000256" key="2">
    <source>
        <dbReference type="ARBA" id="ARBA00007998"/>
    </source>
</evidence>
<feature type="transmembrane region" description="Helical" evidence="8">
    <location>
        <begin position="190"/>
        <end position="209"/>
    </location>
</feature>
<dbReference type="NCBIfam" id="TIGR00912">
    <property type="entry name" value="2A0309"/>
    <property type="match status" value="1"/>
</dbReference>
<sequence length="367" mass="40715">MMIGANERITTLQTAVIITNFLLGTGILTLPRTSVDEVKTPDVWITLVLGGMIALAASIIMVKLNHQYPEKTFYEYTQDIIGKWIGGLIGLFFACYLLAHSGFQVRSMLEIIHFFLLEGTPRWATAMIFLWVGLYLIIGGLSSIARLFEIVFPITVILFLLVVLMSSGIFEMDNLRPVLGQGIGPVLKGIKVTALSFSGIEIVLILMPFMNQPHKAVQTVVIGTAIPLLFYMITVVMVIGALSIDGVVARTWPTIDLMRSFEQPGLIFERFESLLLVIWIMQLFNTFAISFYGAALGLSQLFKTNIQKVMFVLLPVIYLIAMGPNNINNMFAFGDLIGNSGVYLGGLIPILLLVISRIKRGKHRTNH</sequence>
<accession>A0A1R1S327</accession>
<feature type="transmembrane region" description="Helical" evidence="8">
    <location>
        <begin position="306"/>
        <end position="324"/>
    </location>
</feature>
<feature type="transmembrane region" description="Helical" evidence="8">
    <location>
        <begin position="43"/>
        <end position="64"/>
    </location>
</feature>
<comment type="caution">
    <text evidence="9">The sequence shown here is derived from an EMBL/GenBank/DDBJ whole genome shotgun (WGS) entry which is preliminary data.</text>
</comment>
<comment type="subcellular location">
    <subcellularLocation>
        <location evidence="1">Membrane</location>
        <topology evidence="1">Multi-pass membrane protein</topology>
    </subcellularLocation>
</comment>
<dbReference type="AlphaFoldDB" id="A0A1R1QQ03"/>
<accession>A0A1R1QQ03</accession>
<evidence type="ECO:0000256" key="6">
    <source>
        <dbReference type="ARBA" id="ARBA00022989"/>
    </source>
</evidence>
<keyword evidence="6 8" id="KW-1133">Transmembrane helix</keyword>
<protein>
    <submittedName>
        <fullName evidence="9">Spore gernimation protein</fullName>
    </submittedName>
</protein>
<dbReference type="Proteomes" id="UP000187367">
    <property type="component" value="Unassembled WGS sequence"/>
</dbReference>
<feature type="transmembrane region" description="Helical" evidence="8">
    <location>
        <begin position="150"/>
        <end position="170"/>
    </location>
</feature>
<dbReference type="OrthoDB" id="2716906at2"/>
<dbReference type="Gene3D" id="1.20.1740.10">
    <property type="entry name" value="Amino acid/polyamine transporter I"/>
    <property type="match status" value="1"/>
</dbReference>
<name>A0A1R1QQ03_9BACI</name>
<feature type="transmembrane region" description="Helical" evidence="8">
    <location>
        <begin position="84"/>
        <end position="103"/>
    </location>
</feature>
<feature type="transmembrane region" description="Helical" evidence="8">
    <location>
        <begin position="274"/>
        <end position="294"/>
    </location>
</feature>
<dbReference type="InterPro" id="IPR004761">
    <property type="entry name" value="Spore_GerAB"/>
</dbReference>
<feature type="transmembrane region" description="Helical" evidence="8">
    <location>
        <begin position="123"/>
        <end position="143"/>
    </location>
</feature>
<dbReference type="PANTHER" id="PTHR34975:SF2">
    <property type="entry name" value="SPORE GERMINATION PROTEIN A2"/>
    <property type="match status" value="1"/>
</dbReference>
<evidence type="ECO:0000256" key="1">
    <source>
        <dbReference type="ARBA" id="ARBA00004141"/>
    </source>
</evidence>
<feature type="transmembrane region" description="Helical" evidence="8">
    <location>
        <begin position="12"/>
        <end position="31"/>
    </location>
</feature>
<evidence type="ECO:0000256" key="8">
    <source>
        <dbReference type="SAM" id="Phobius"/>
    </source>
</evidence>
<keyword evidence="10" id="KW-1185">Reference proteome</keyword>
<evidence type="ECO:0000313" key="9">
    <source>
        <dbReference type="EMBL" id="OMI06728.1"/>
    </source>
</evidence>
<comment type="similarity">
    <text evidence="2">Belongs to the amino acid-polyamine-organocation (APC) superfamily. Spore germination protein (SGP) (TC 2.A.3.9) family.</text>
</comment>
<keyword evidence="7 8" id="KW-0472">Membrane</keyword>
<dbReference type="GO" id="GO:0016020">
    <property type="term" value="C:membrane"/>
    <property type="evidence" value="ECO:0007669"/>
    <property type="project" value="UniProtKB-SubCell"/>
</dbReference>
<reference evidence="9 10" key="1">
    <citation type="submission" date="2017-01" db="EMBL/GenBank/DDBJ databases">
        <title>Bacillus phylogenomics.</title>
        <authorList>
            <person name="Dunlap C."/>
        </authorList>
    </citation>
    <scope>NUCLEOTIDE SEQUENCE [LARGE SCALE GENOMIC DNA]</scope>
    <source>
        <strain evidence="9 10">NRRL B-41282</strain>
    </source>
</reference>
<dbReference type="Pfam" id="PF03845">
    <property type="entry name" value="Spore_permease"/>
    <property type="match status" value="1"/>
</dbReference>
<evidence type="ECO:0000256" key="7">
    <source>
        <dbReference type="ARBA" id="ARBA00023136"/>
    </source>
</evidence>
<organism evidence="9 10">
    <name type="scientific">Bacillus swezeyi</name>
    <dbReference type="NCBI Taxonomy" id="1925020"/>
    <lineage>
        <taxon>Bacteria</taxon>
        <taxon>Bacillati</taxon>
        <taxon>Bacillota</taxon>
        <taxon>Bacilli</taxon>
        <taxon>Bacillales</taxon>
        <taxon>Bacillaceae</taxon>
        <taxon>Bacillus</taxon>
    </lineage>
</organism>
<gene>
    <name evidence="9" type="ORF">BW143_08210</name>
</gene>
<dbReference type="PANTHER" id="PTHR34975">
    <property type="entry name" value="SPORE GERMINATION PROTEIN A2"/>
    <property type="match status" value="1"/>
</dbReference>